<dbReference type="AlphaFoldDB" id="E4U5J0"/>
<proteinExistence type="predicted"/>
<dbReference type="eggNOG" id="ENOG50343GD">
    <property type="taxonomic scope" value="Bacteria"/>
</dbReference>
<organism evidence="1 2">
    <name type="scientific">Oceanithermus profundus (strain DSM 14977 / NBRC 100410 / VKM B-2274 / 506)</name>
    <dbReference type="NCBI Taxonomy" id="670487"/>
    <lineage>
        <taxon>Bacteria</taxon>
        <taxon>Thermotogati</taxon>
        <taxon>Deinococcota</taxon>
        <taxon>Deinococci</taxon>
        <taxon>Thermales</taxon>
        <taxon>Thermaceae</taxon>
        <taxon>Oceanithermus</taxon>
    </lineage>
</organism>
<dbReference type="Proteomes" id="UP000008722">
    <property type="component" value="Chromosome"/>
</dbReference>
<protein>
    <submittedName>
        <fullName evidence="1">Uncharacterized protein</fullName>
    </submittedName>
</protein>
<dbReference type="EMBL" id="CP002361">
    <property type="protein sequence ID" value="ADR35493.1"/>
    <property type="molecule type" value="Genomic_DNA"/>
</dbReference>
<evidence type="ECO:0000313" key="1">
    <source>
        <dbReference type="EMBL" id="ADR35493.1"/>
    </source>
</evidence>
<gene>
    <name evidence="1" type="ordered locus">Ocepr_0027</name>
</gene>
<reference evidence="2" key="1">
    <citation type="submission" date="2010-11" db="EMBL/GenBank/DDBJ databases">
        <title>The complete sequence of chromosome of Oceanithermus profundus DSM 14977.</title>
        <authorList>
            <consortium name="US DOE Joint Genome Institute (JGI-PGF)"/>
            <person name="Lucas S."/>
            <person name="Copeland A."/>
            <person name="Lapidus A."/>
            <person name="Bruce D."/>
            <person name="Goodwin L."/>
            <person name="Pitluck S."/>
            <person name="Kyrpides N."/>
            <person name="Mavromatis K."/>
            <person name="Pagani I."/>
            <person name="Ivanova N."/>
            <person name="Zhang X."/>
            <person name="Brettin T."/>
            <person name="Detter J.C."/>
            <person name="Tapia R."/>
            <person name="Han C."/>
            <person name="Land M."/>
            <person name="Hauser L."/>
            <person name="Markowitz V."/>
            <person name="Cheng J.-F."/>
            <person name="Hugenholtz P."/>
            <person name="Woyke T."/>
            <person name="Wu D."/>
            <person name="Tindall B."/>
            <person name="Faehnrich R."/>
            <person name="Brambilla E."/>
            <person name="Klenk H.-P."/>
            <person name="Eisen J.A."/>
        </authorList>
    </citation>
    <scope>NUCLEOTIDE SEQUENCE [LARGE SCALE GENOMIC DNA]</scope>
    <source>
        <strain evidence="2">DSM 14977 / NBRC 100410 / VKM B-2274 / 506</strain>
    </source>
</reference>
<reference evidence="1 2" key="2">
    <citation type="journal article" date="2011" name="Stand. Genomic Sci.">
        <title>Complete genome sequence of Oceanithermus profundus type strain (506).</title>
        <authorList>
            <person name="Pati A."/>
            <person name="Zhang X."/>
            <person name="Lapidus A."/>
            <person name="Nolan M."/>
            <person name="Lucas S."/>
            <person name="Del Rio T.G."/>
            <person name="Tice H."/>
            <person name="Cheng J.F."/>
            <person name="Tapia R."/>
            <person name="Han C."/>
            <person name="Goodwin L."/>
            <person name="Pitluck S."/>
            <person name="Liolios K."/>
            <person name="Pagani I."/>
            <person name="Ivanova N."/>
            <person name="Mavromatis K."/>
            <person name="Chen A."/>
            <person name="Palaniappan K."/>
            <person name="Hauser L."/>
            <person name="Jeffries C.D."/>
            <person name="Brambilla E.M."/>
            <person name="Rohl A."/>
            <person name="Mwirichia R."/>
            <person name="Rohde M."/>
            <person name="Tindall B.J."/>
            <person name="Sikorski J."/>
            <person name="Wirth R."/>
            <person name="Goker M."/>
            <person name="Woyke T."/>
            <person name="Detter J.C."/>
            <person name="Bristow J."/>
            <person name="Eisen J.A."/>
            <person name="Markowitz V."/>
            <person name="Hugenholtz P."/>
            <person name="Kyrpides N.C."/>
            <person name="Klenk H.P."/>
            <person name="Land M."/>
        </authorList>
    </citation>
    <scope>NUCLEOTIDE SEQUENCE [LARGE SCALE GENOMIC DNA]</scope>
    <source>
        <strain evidence="2">DSM 14977 / NBRC 100410 / VKM B-2274 / 506</strain>
    </source>
</reference>
<dbReference type="HOGENOM" id="CLU_1634596_0_0_0"/>
<sequence>MRSFTSLHVRTQDADAVRALARELRTPGLALYVAPDPPWYSLYDEGLEADELPARLWAALEAAARIGRAALFAVYEDEGLCWGLAEGGRVRYRFCEGVEGAPSGSAGRLPDDLDAAAVAAAQAGEPKTAAVRALAGMLGIFPDHAVIGFGDVLELDEEGGLPEDVWVVEDDAAPGPALEEDHAGG</sequence>
<dbReference type="KEGG" id="opr:Ocepr_0027"/>
<accession>E4U5J0</accession>
<evidence type="ECO:0000313" key="2">
    <source>
        <dbReference type="Proteomes" id="UP000008722"/>
    </source>
</evidence>
<keyword evidence="2" id="KW-1185">Reference proteome</keyword>
<dbReference type="STRING" id="670487.Ocepr_0027"/>
<dbReference type="RefSeq" id="WP_013456663.1">
    <property type="nucleotide sequence ID" value="NC_014761.1"/>
</dbReference>
<dbReference type="OrthoDB" id="32692at2"/>
<name>E4U5J0_OCEP5</name>